<comment type="caution">
    <text evidence="6">The sequence shown here is derived from an EMBL/GenBank/DDBJ whole genome shotgun (WGS) entry which is preliminary data.</text>
</comment>
<evidence type="ECO:0000256" key="3">
    <source>
        <dbReference type="ARBA" id="ARBA00023125"/>
    </source>
</evidence>
<dbReference type="Gramene" id="Psat02G0526500-T1">
    <property type="protein sequence ID" value="KAI5439832.1"/>
    <property type="gene ID" value="KIW84_025265"/>
</dbReference>
<protein>
    <submittedName>
        <fullName evidence="6">Uncharacterized protein</fullName>
    </submittedName>
</protein>
<keyword evidence="7" id="KW-1185">Reference proteome</keyword>
<comment type="subcellular location">
    <subcellularLocation>
        <location evidence="1">Nucleus</location>
    </subcellularLocation>
</comment>
<evidence type="ECO:0000313" key="6">
    <source>
        <dbReference type="EMBL" id="KAI5439832.1"/>
    </source>
</evidence>
<dbReference type="Proteomes" id="UP001058974">
    <property type="component" value="Chromosome 2"/>
</dbReference>
<evidence type="ECO:0000256" key="4">
    <source>
        <dbReference type="ARBA" id="ARBA00023163"/>
    </source>
</evidence>
<accession>A0A9D4YHS7</accession>
<dbReference type="Gene3D" id="2.40.330.10">
    <property type="entry name" value="DNA-binding pseudobarrel domain"/>
    <property type="match status" value="1"/>
</dbReference>
<dbReference type="SUPFAM" id="SSF101936">
    <property type="entry name" value="DNA-binding pseudobarrel domain"/>
    <property type="match status" value="1"/>
</dbReference>
<dbReference type="InterPro" id="IPR015300">
    <property type="entry name" value="DNA-bd_pseudobarrel_sf"/>
</dbReference>
<dbReference type="AlphaFoldDB" id="A0A9D4YHS7"/>
<keyword evidence="5" id="KW-0539">Nucleus</keyword>
<proteinExistence type="predicted"/>
<organism evidence="6 7">
    <name type="scientific">Pisum sativum</name>
    <name type="common">Garden pea</name>
    <name type="synonym">Lathyrus oleraceus</name>
    <dbReference type="NCBI Taxonomy" id="3888"/>
    <lineage>
        <taxon>Eukaryota</taxon>
        <taxon>Viridiplantae</taxon>
        <taxon>Streptophyta</taxon>
        <taxon>Embryophyta</taxon>
        <taxon>Tracheophyta</taxon>
        <taxon>Spermatophyta</taxon>
        <taxon>Magnoliopsida</taxon>
        <taxon>eudicotyledons</taxon>
        <taxon>Gunneridae</taxon>
        <taxon>Pentapetalae</taxon>
        <taxon>rosids</taxon>
        <taxon>fabids</taxon>
        <taxon>Fabales</taxon>
        <taxon>Fabaceae</taxon>
        <taxon>Papilionoideae</taxon>
        <taxon>50 kb inversion clade</taxon>
        <taxon>NPAAA clade</taxon>
        <taxon>Hologalegina</taxon>
        <taxon>IRL clade</taxon>
        <taxon>Fabeae</taxon>
        <taxon>Lathyrus</taxon>
    </lineage>
</organism>
<dbReference type="GO" id="GO:0005634">
    <property type="term" value="C:nucleus"/>
    <property type="evidence" value="ECO:0007669"/>
    <property type="project" value="UniProtKB-SubCell"/>
</dbReference>
<name>A0A9D4YHS7_PEA</name>
<gene>
    <name evidence="6" type="ORF">KIW84_025265</name>
</gene>
<evidence type="ECO:0000256" key="5">
    <source>
        <dbReference type="ARBA" id="ARBA00023242"/>
    </source>
</evidence>
<keyword evidence="4" id="KW-0804">Transcription</keyword>
<sequence>MEKLFQYINEEVVDNADVNRFIKEKVMDVEKCVAKKKHVGKKKFVGKVMDKKDFKGFITFSAGQLISMQHFPRTIAKTCLRLNQTENKVIDVEETKIFKCRVHTAKRKNESSAYEKCMSLGWYKFAKSKNLCDGDTLVQSMLRFSPYVYVKLQRS</sequence>
<evidence type="ECO:0000313" key="7">
    <source>
        <dbReference type="Proteomes" id="UP001058974"/>
    </source>
</evidence>
<evidence type="ECO:0000256" key="2">
    <source>
        <dbReference type="ARBA" id="ARBA00023015"/>
    </source>
</evidence>
<keyword evidence="3" id="KW-0238">DNA-binding</keyword>
<reference evidence="6 7" key="1">
    <citation type="journal article" date="2022" name="Nat. Genet.">
        <title>Improved pea reference genome and pan-genome highlight genomic features and evolutionary characteristics.</title>
        <authorList>
            <person name="Yang T."/>
            <person name="Liu R."/>
            <person name="Luo Y."/>
            <person name="Hu S."/>
            <person name="Wang D."/>
            <person name="Wang C."/>
            <person name="Pandey M.K."/>
            <person name="Ge S."/>
            <person name="Xu Q."/>
            <person name="Li N."/>
            <person name="Li G."/>
            <person name="Huang Y."/>
            <person name="Saxena R.K."/>
            <person name="Ji Y."/>
            <person name="Li M."/>
            <person name="Yan X."/>
            <person name="He Y."/>
            <person name="Liu Y."/>
            <person name="Wang X."/>
            <person name="Xiang C."/>
            <person name="Varshney R.K."/>
            <person name="Ding H."/>
            <person name="Gao S."/>
            <person name="Zong X."/>
        </authorList>
    </citation>
    <scope>NUCLEOTIDE SEQUENCE [LARGE SCALE GENOMIC DNA]</scope>
    <source>
        <strain evidence="6 7">cv. Zhongwan 6</strain>
    </source>
</reference>
<dbReference type="GO" id="GO:0003677">
    <property type="term" value="F:DNA binding"/>
    <property type="evidence" value="ECO:0007669"/>
    <property type="project" value="UniProtKB-KW"/>
</dbReference>
<dbReference type="EMBL" id="JAMSHJ010000002">
    <property type="protein sequence ID" value="KAI5439832.1"/>
    <property type="molecule type" value="Genomic_DNA"/>
</dbReference>
<evidence type="ECO:0000256" key="1">
    <source>
        <dbReference type="ARBA" id="ARBA00004123"/>
    </source>
</evidence>
<keyword evidence="2" id="KW-0805">Transcription regulation</keyword>